<gene>
    <name evidence="4" type="ORF">CBW65_21720</name>
</gene>
<sequence>MKIGLDARGAIWYRGTGIGTYTYQLIKNLYVHDKKNEYRFFWPGDEFKNLDPTADEVFNSIERSKDKFWEEVHVPMSVEQEKIDIYHVPQNGIGLPLKKGCLNVVTVHDLIPYIYPETVGKGYLRIFLQEMPRIMEQSDLIITVSEHSKRDIQRIFQVPEEKIAVTYEAPESVYQPIEKDVAKAFVKERFGIDRPYVVYLGGFSPRKNVKGLINAFYEIQDQIPKDYALVLVGKEARDFDDTAMLVEALRLSDRVIFTGFAAVPELPHLYNAADLCVYPSFYEGFGLPPLEAMACGVPTITSNTSSIPEVTGDAALLINPHDMYDLAEKMQRVLNSPELRQEMSQKGLAQAAKFTWERCAKETLAAYEKLYARKKSASS</sequence>
<dbReference type="Gene3D" id="3.40.50.2000">
    <property type="entry name" value="Glycogen Phosphorylase B"/>
    <property type="match status" value="2"/>
</dbReference>
<accession>A0A1Y0ISQ6</accession>
<evidence type="ECO:0000256" key="1">
    <source>
        <dbReference type="ARBA" id="ARBA00022679"/>
    </source>
</evidence>
<dbReference type="PANTHER" id="PTHR46401:SF2">
    <property type="entry name" value="GLYCOSYLTRANSFERASE WBBK-RELATED"/>
    <property type="match status" value="1"/>
</dbReference>
<evidence type="ECO:0000259" key="2">
    <source>
        <dbReference type="Pfam" id="PF00534"/>
    </source>
</evidence>
<protein>
    <recommendedName>
        <fullName evidence="6">Glycosyl transferase</fullName>
    </recommendedName>
</protein>
<name>A0A1Y0ISQ6_9BACL</name>
<proteinExistence type="predicted"/>
<feature type="domain" description="Glycosyl transferase family 1" evidence="2">
    <location>
        <begin position="186"/>
        <end position="347"/>
    </location>
</feature>
<evidence type="ECO:0000313" key="4">
    <source>
        <dbReference type="EMBL" id="ARU63310.1"/>
    </source>
</evidence>
<dbReference type="PANTHER" id="PTHR46401">
    <property type="entry name" value="GLYCOSYLTRANSFERASE WBBK-RELATED"/>
    <property type="match status" value="1"/>
</dbReference>
<organism evidence="4 5">
    <name type="scientific">Tumebacillus avium</name>
    <dbReference type="NCBI Taxonomy" id="1903704"/>
    <lineage>
        <taxon>Bacteria</taxon>
        <taxon>Bacillati</taxon>
        <taxon>Bacillota</taxon>
        <taxon>Bacilli</taxon>
        <taxon>Bacillales</taxon>
        <taxon>Alicyclobacillaceae</taxon>
        <taxon>Tumebacillus</taxon>
    </lineage>
</organism>
<dbReference type="RefSeq" id="WP_087458654.1">
    <property type="nucleotide sequence ID" value="NZ_CP021434.1"/>
</dbReference>
<dbReference type="Pfam" id="PF00534">
    <property type="entry name" value="Glycos_transf_1"/>
    <property type="match status" value="1"/>
</dbReference>
<dbReference type="CDD" id="cd03809">
    <property type="entry name" value="GT4_MtfB-like"/>
    <property type="match status" value="1"/>
</dbReference>
<dbReference type="EMBL" id="CP021434">
    <property type="protein sequence ID" value="ARU63310.1"/>
    <property type="molecule type" value="Genomic_DNA"/>
</dbReference>
<evidence type="ECO:0000313" key="5">
    <source>
        <dbReference type="Proteomes" id="UP000195437"/>
    </source>
</evidence>
<dbReference type="Pfam" id="PF13439">
    <property type="entry name" value="Glyco_transf_4"/>
    <property type="match status" value="1"/>
</dbReference>
<dbReference type="KEGG" id="tum:CBW65_21720"/>
<dbReference type="OrthoDB" id="9797829at2"/>
<dbReference type="GO" id="GO:0016757">
    <property type="term" value="F:glycosyltransferase activity"/>
    <property type="evidence" value="ECO:0007669"/>
    <property type="project" value="InterPro"/>
</dbReference>
<keyword evidence="1" id="KW-0808">Transferase</keyword>
<feature type="domain" description="Glycosyltransferase subfamily 4-like N-terminal" evidence="3">
    <location>
        <begin position="17"/>
        <end position="167"/>
    </location>
</feature>
<dbReference type="InterPro" id="IPR028098">
    <property type="entry name" value="Glyco_trans_4-like_N"/>
</dbReference>
<keyword evidence="5" id="KW-1185">Reference proteome</keyword>
<reference evidence="5" key="1">
    <citation type="submission" date="2017-05" db="EMBL/GenBank/DDBJ databases">
        <authorList>
            <person name="Sung H."/>
        </authorList>
    </citation>
    <scope>NUCLEOTIDE SEQUENCE [LARGE SCALE GENOMIC DNA]</scope>
    <source>
        <strain evidence="5">AR23208</strain>
    </source>
</reference>
<dbReference type="SUPFAM" id="SSF53756">
    <property type="entry name" value="UDP-Glycosyltransferase/glycogen phosphorylase"/>
    <property type="match status" value="1"/>
</dbReference>
<dbReference type="FunFam" id="3.40.50.2000:FF:000119">
    <property type="entry name" value="Glycosyl transferase group 1"/>
    <property type="match status" value="1"/>
</dbReference>
<dbReference type="Proteomes" id="UP000195437">
    <property type="component" value="Chromosome"/>
</dbReference>
<dbReference type="GO" id="GO:0009103">
    <property type="term" value="P:lipopolysaccharide biosynthetic process"/>
    <property type="evidence" value="ECO:0007669"/>
    <property type="project" value="TreeGrafter"/>
</dbReference>
<evidence type="ECO:0008006" key="6">
    <source>
        <dbReference type="Google" id="ProtNLM"/>
    </source>
</evidence>
<evidence type="ECO:0000259" key="3">
    <source>
        <dbReference type="Pfam" id="PF13439"/>
    </source>
</evidence>
<dbReference type="AlphaFoldDB" id="A0A1Y0ISQ6"/>
<dbReference type="InterPro" id="IPR001296">
    <property type="entry name" value="Glyco_trans_1"/>
</dbReference>